<accession>E9IXG8</accession>
<dbReference type="HOGENOM" id="CLU_1827729_0_0_1"/>
<protein>
    <submittedName>
        <fullName evidence="1">Uncharacterized protein</fullName>
    </submittedName>
</protein>
<proteinExistence type="predicted"/>
<sequence length="141" mass="16179">MVFIVFTKTEKQNLSELNFNNMWMKILQSKSNIGEIKYFNLTALVNAVRSLPNLNADLERIFPFLTDVKIKKRNNLSSAFINAIRFITSVLRTKGESYKSVEIDVNDFISSDTVYKTFPIKKQSSLTLYSAADDTNDNCFI</sequence>
<gene>
    <name evidence="1" type="ORF">SINV_05418</name>
</gene>
<feature type="non-terminal residue" evidence="1">
    <location>
        <position position="141"/>
    </location>
</feature>
<dbReference type="AlphaFoldDB" id="E9IXG8"/>
<name>E9IXG8_SOLIN</name>
<evidence type="ECO:0000313" key="1">
    <source>
        <dbReference type="EMBL" id="EFZ14736.1"/>
    </source>
</evidence>
<organism>
    <name type="scientific">Solenopsis invicta</name>
    <name type="common">Red imported fire ant</name>
    <name type="synonym">Solenopsis wagneri</name>
    <dbReference type="NCBI Taxonomy" id="13686"/>
    <lineage>
        <taxon>Eukaryota</taxon>
        <taxon>Metazoa</taxon>
        <taxon>Ecdysozoa</taxon>
        <taxon>Arthropoda</taxon>
        <taxon>Hexapoda</taxon>
        <taxon>Insecta</taxon>
        <taxon>Pterygota</taxon>
        <taxon>Neoptera</taxon>
        <taxon>Endopterygota</taxon>
        <taxon>Hymenoptera</taxon>
        <taxon>Apocrita</taxon>
        <taxon>Aculeata</taxon>
        <taxon>Formicoidea</taxon>
        <taxon>Formicidae</taxon>
        <taxon>Myrmicinae</taxon>
        <taxon>Solenopsis</taxon>
    </lineage>
</organism>
<reference evidence="1" key="1">
    <citation type="journal article" date="2011" name="Proc. Natl. Acad. Sci. U.S.A.">
        <title>The genome of the fire ant Solenopsis invicta.</title>
        <authorList>
            <person name="Wurm Y."/>
            <person name="Wang J."/>
            <person name="Riba-Grognuz O."/>
            <person name="Corona M."/>
            <person name="Nygaard S."/>
            <person name="Hunt B.G."/>
            <person name="Ingram K.K."/>
            <person name="Falquet L."/>
            <person name="Nipitwattanaphon M."/>
            <person name="Gotzek D."/>
            <person name="Dijkstra M.B."/>
            <person name="Oettler J."/>
            <person name="Comtesse F."/>
            <person name="Shih C.J."/>
            <person name="Wu W.J."/>
            <person name="Yang C.C."/>
            <person name="Thomas J."/>
            <person name="Beaudoing E."/>
            <person name="Pradervand S."/>
            <person name="Flegel V."/>
            <person name="Cook E.D."/>
            <person name="Fabbretti R."/>
            <person name="Stockinger H."/>
            <person name="Long L."/>
            <person name="Farmerie W.G."/>
            <person name="Oakey J."/>
            <person name="Boomsma J.J."/>
            <person name="Pamilo P."/>
            <person name="Yi S.V."/>
            <person name="Heinze J."/>
            <person name="Goodisman M.A."/>
            <person name="Farinelli L."/>
            <person name="Harshman K."/>
            <person name="Hulo N."/>
            <person name="Cerutti L."/>
            <person name="Xenarios I."/>
            <person name="Shoemaker D."/>
            <person name="Keller L."/>
        </authorList>
    </citation>
    <scope>NUCLEOTIDE SEQUENCE [LARGE SCALE GENOMIC DNA]</scope>
</reference>
<dbReference type="OMA" id="ADEIPGC"/>
<dbReference type="EMBL" id="GL766747">
    <property type="protein sequence ID" value="EFZ14736.1"/>
    <property type="molecule type" value="Genomic_DNA"/>
</dbReference>